<gene>
    <name evidence="3" type="primary">LOC102836298</name>
</gene>
<feature type="compositionally biased region" description="Polar residues" evidence="1">
    <location>
        <begin position="1"/>
        <end position="24"/>
    </location>
</feature>
<name>A0A9B0WL91_CHRAS</name>
<proteinExistence type="predicted"/>
<dbReference type="GeneID" id="102836298"/>
<dbReference type="RefSeq" id="XP_006860808.1">
    <property type="nucleotide sequence ID" value="XM_006860746.1"/>
</dbReference>
<reference evidence="3" key="1">
    <citation type="submission" date="2025-08" db="UniProtKB">
        <authorList>
            <consortium name="RefSeq"/>
        </authorList>
    </citation>
    <scope>IDENTIFICATION</scope>
    <source>
        <tissue evidence="3">Spleen</tissue>
    </source>
</reference>
<dbReference type="AlphaFoldDB" id="A0A9B0WL91"/>
<accession>A0A9B0WL91</accession>
<evidence type="ECO:0000313" key="2">
    <source>
        <dbReference type="Proteomes" id="UP000504623"/>
    </source>
</evidence>
<evidence type="ECO:0000256" key="1">
    <source>
        <dbReference type="SAM" id="MobiDB-lite"/>
    </source>
</evidence>
<organism evidence="2 3">
    <name type="scientific">Chrysochloris asiatica</name>
    <name type="common">Cape golden mole</name>
    <dbReference type="NCBI Taxonomy" id="185453"/>
    <lineage>
        <taxon>Eukaryota</taxon>
        <taxon>Metazoa</taxon>
        <taxon>Chordata</taxon>
        <taxon>Craniata</taxon>
        <taxon>Vertebrata</taxon>
        <taxon>Euteleostomi</taxon>
        <taxon>Mammalia</taxon>
        <taxon>Eutheria</taxon>
        <taxon>Afrotheria</taxon>
        <taxon>Chrysochloridae</taxon>
        <taxon>Chrysochlorinae</taxon>
        <taxon>Chrysochloris</taxon>
    </lineage>
</organism>
<feature type="region of interest" description="Disordered" evidence="1">
    <location>
        <begin position="1"/>
        <end position="35"/>
    </location>
</feature>
<dbReference type="Proteomes" id="UP000504623">
    <property type="component" value="Unplaced"/>
</dbReference>
<dbReference type="OrthoDB" id="9397481at2759"/>
<evidence type="ECO:0000313" key="3">
    <source>
        <dbReference type="RefSeq" id="XP_006860808.1"/>
    </source>
</evidence>
<sequence length="35" mass="3998">MGSKESTYPQKYTPLDVNQENIPSFGNHKYLPNAE</sequence>
<protein>
    <submittedName>
        <fullName evidence="3">Tachykinin-3-like</fullName>
    </submittedName>
</protein>
<keyword evidence="2" id="KW-1185">Reference proteome</keyword>